<evidence type="ECO:0000313" key="7">
    <source>
        <dbReference type="Proteomes" id="UP000046680"/>
    </source>
</evidence>
<keyword evidence="1" id="KW-1133">Transmembrane helix</keyword>
<organism evidence="4 9">
    <name type="scientific">Mycobacterium tuberculosis</name>
    <dbReference type="NCBI Taxonomy" id="1773"/>
    <lineage>
        <taxon>Bacteria</taxon>
        <taxon>Bacillati</taxon>
        <taxon>Actinomycetota</taxon>
        <taxon>Actinomycetes</taxon>
        <taxon>Mycobacteriales</taxon>
        <taxon>Mycobacteriaceae</taxon>
        <taxon>Mycobacterium</taxon>
        <taxon>Mycobacterium tuberculosis complex</taxon>
    </lineage>
</organism>
<sequence>MNWLSWLVPKNSLIAATTGRMLINVCGVIASTSWVVIRSRTTRSIRDMPTRIWFWISSPTVRRRRLPKWSMSSVSTGTSTPPGTVIVV</sequence>
<evidence type="ECO:0000313" key="6">
    <source>
        <dbReference type="Proteomes" id="UP000045842"/>
    </source>
</evidence>
<evidence type="ECO:0000256" key="1">
    <source>
        <dbReference type="SAM" id="Phobius"/>
    </source>
</evidence>
<dbReference type="EMBL" id="CSAD01000664">
    <property type="protein sequence ID" value="COW27712.1"/>
    <property type="molecule type" value="Genomic_DNA"/>
</dbReference>
<dbReference type="AlphaFoldDB" id="A0A655CXD4"/>
<dbReference type="Proteomes" id="UP000048948">
    <property type="component" value="Unassembled WGS sequence"/>
</dbReference>
<dbReference type="EMBL" id="CGCX01002470">
    <property type="protein sequence ID" value="CFS12342.1"/>
    <property type="molecule type" value="Genomic_DNA"/>
</dbReference>
<gene>
    <name evidence="2" type="ORF">ERS007657_04132</name>
    <name evidence="5" type="ORF">ERS007679_03531</name>
    <name evidence="3" type="ORF">ERS027646_01765</name>
    <name evidence="4" type="ORF">ERS027659_03444</name>
</gene>
<evidence type="ECO:0000313" key="2">
    <source>
        <dbReference type="EMBL" id="CFS12342.1"/>
    </source>
</evidence>
<accession>A0A655CXD4</accession>
<reference evidence="6 7" key="1">
    <citation type="submission" date="2015-03" db="EMBL/GenBank/DDBJ databases">
        <authorList>
            <consortium name="Pathogen Informatics"/>
        </authorList>
    </citation>
    <scope>NUCLEOTIDE SEQUENCE [LARGE SCALE GENOMIC DNA]</scope>
    <source>
        <strain evidence="3 8">Bir 172</strain>
        <strain evidence="4 9">Bir 185</strain>
        <strain evidence="2 7">C09601061</strain>
        <strain evidence="5 6">G09801536</strain>
    </source>
</reference>
<dbReference type="Proteomes" id="UP000050164">
    <property type="component" value="Unassembled WGS sequence"/>
</dbReference>
<evidence type="ECO:0000313" key="5">
    <source>
        <dbReference type="EMBL" id="COW27712.1"/>
    </source>
</evidence>
<keyword evidence="1" id="KW-0812">Transmembrane</keyword>
<keyword evidence="1" id="KW-0472">Membrane</keyword>
<dbReference type="EMBL" id="CNFT01000996">
    <property type="protein sequence ID" value="CKS69070.1"/>
    <property type="molecule type" value="Genomic_DNA"/>
</dbReference>
<proteinExistence type="predicted"/>
<evidence type="ECO:0000313" key="8">
    <source>
        <dbReference type="Proteomes" id="UP000048948"/>
    </source>
</evidence>
<dbReference type="EMBL" id="CNGE01000281">
    <property type="protein sequence ID" value="CKS38749.1"/>
    <property type="molecule type" value="Genomic_DNA"/>
</dbReference>
<feature type="transmembrane region" description="Helical" evidence="1">
    <location>
        <begin position="12"/>
        <end position="37"/>
    </location>
</feature>
<dbReference type="Proteomes" id="UP000046680">
    <property type="component" value="Unassembled WGS sequence"/>
</dbReference>
<protein>
    <submittedName>
        <fullName evidence="4">Uncharacterized protein</fullName>
    </submittedName>
</protein>
<evidence type="ECO:0000313" key="3">
    <source>
        <dbReference type="EMBL" id="CKS38749.1"/>
    </source>
</evidence>
<name>A0A655CXD4_MYCTX</name>
<evidence type="ECO:0000313" key="9">
    <source>
        <dbReference type="Proteomes" id="UP000050164"/>
    </source>
</evidence>
<evidence type="ECO:0000313" key="4">
    <source>
        <dbReference type="EMBL" id="CKS69070.1"/>
    </source>
</evidence>
<dbReference type="Proteomes" id="UP000045842">
    <property type="component" value="Unassembled WGS sequence"/>
</dbReference>